<dbReference type="PANTHER" id="PTHR36050">
    <property type="entry name" value="O-FUCOSYLTRANSFERASE 30"/>
    <property type="match status" value="1"/>
</dbReference>
<proteinExistence type="predicted"/>
<keyword evidence="2" id="KW-1185">Reference proteome</keyword>
<protein>
    <submittedName>
        <fullName evidence="1">Uncharacterized protein</fullName>
    </submittedName>
</protein>
<reference evidence="2" key="1">
    <citation type="journal article" date="2017" name="Nat. Commun.">
        <title>The asparagus genome sheds light on the origin and evolution of a young Y chromosome.</title>
        <authorList>
            <person name="Harkess A."/>
            <person name="Zhou J."/>
            <person name="Xu C."/>
            <person name="Bowers J.E."/>
            <person name="Van der Hulst R."/>
            <person name="Ayyampalayam S."/>
            <person name="Mercati F."/>
            <person name="Riccardi P."/>
            <person name="McKain M.R."/>
            <person name="Kakrana A."/>
            <person name="Tang H."/>
            <person name="Ray J."/>
            <person name="Groenendijk J."/>
            <person name="Arikit S."/>
            <person name="Mathioni S.M."/>
            <person name="Nakano M."/>
            <person name="Shan H."/>
            <person name="Telgmann-Rauber A."/>
            <person name="Kanno A."/>
            <person name="Yue Z."/>
            <person name="Chen H."/>
            <person name="Li W."/>
            <person name="Chen Y."/>
            <person name="Xu X."/>
            <person name="Zhang Y."/>
            <person name="Luo S."/>
            <person name="Chen H."/>
            <person name="Gao J."/>
            <person name="Mao Z."/>
            <person name="Pires J.C."/>
            <person name="Luo M."/>
            <person name="Kudrna D."/>
            <person name="Wing R.A."/>
            <person name="Meyers B.C."/>
            <person name="Yi K."/>
            <person name="Kong H."/>
            <person name="Lavrijsen P."/>
            <person name="Sunseri F."/>
            <person name="Falavigna A."/>
            <person name="Ye Y."/>
            <person name="Leebens-Mack J.H."/>
            <person name="Chen G."/>
        </authorList>
    </citation>
    <scope>NUCLEOTIDE SEQUENCE [LARGE SCALE GENOMIC DNA]</scope>
    <source>
        <strain evidence="2">cv. DH0086</strain>
    </source>
</reference>
<dbReference type="OMA" id="KNNACEL"/>
<evidence type="ECO:0000313" key="1">
    <source>
        <dbReference type="EMBL" id="ONK73546.1"/>
    </source>
</evidence>
<dbReference type="PANTHER" id="PTHR36050:SF1">
    <property type="entry name" value="O-FUCOSYLTRANSFERASE 30"/>
    <property type="match status" value="1"/>
</dbReference>
<name>A0A5P1F590_ASPOF</name>
<gene>
    <name evidence="1" type="ORF">A4U43_C04F32750</name>
</gene>
<accession>A0A5P1F590</accession>
<dbReference type="EMBL" id="CM007384">
    <property type="protein sequence ID" value="ONK73546.1"/>
    <property type="molecule type" value="Genomic_DNA"/>
</dbReference>
<dbReference type="Proteomes" id="UP000243459">
    <property type="component" value="Chromosome 4"/>
</dbReference>
<organism evidence="1 2">
    <name type="scientific">Asparagus officinalis</name>
    <name type="common">Garden asparagus</name>
    <dbReference type="NCBI Taxonomy" id="4686"/>
    <lineage>
        <taxon>Eukaryota</taxon>
        <taxon>Viridiplantae</taxon>
        <taxon>Streptophyta</taxon>
        <taxon>Embryophyta</taxon>
        <taxon>Tracheophyta</taxon>
        <taxon>Spermatophyta</taxon>
        <taxon>Magnoliopsida</taxon>
        <taxon>Liliopsida</taxon>
        <taxon>Asparagales</taxon>
        <taxon>Asparagaceae</taxon>
        <taxon>Asparagoideae</taxon>
        <taxon>Asparagus</taxon>
    </lineage>
</organism>
<evidence type="ECO:0000313" key="2">
    <source>
        <dbReference type="Proteomes" id="UP000243459"/>
    </source>
</evidence>
<dbReference type="AlphaFoldDB" id="A0A5P1F590"/>
<sequence>MTDLPTMNWTGTYLEELKEDTKSYKLFTLRERDDLIVQAAKKLMAAENSLKSSFLPRNLDGIKKKRDCDRVMLPDVLLYVEETVCSCATMGFVGTAGSTIAESIEIMRKNNACEL</sequence>
<dbReference type="Gramene" id="ONK73546">
    <property type="protein sequence ID" value="ONK73546"/>
    <property type="gene ID" value="A4U43_C04F32750"/>
</dbReference>